<evidence type="ECO:0000313" key="5">
    <source>
        <dbReference type="EMBL" id="EKM54446.1"/>
    </source>
</evidence>
<reference evidence="5 6" key="1">
    <citation type="journal article" date="2012" name="BMC Genomics">
        <title>Comparative genomics of the white-rot fungi, Phanerochaete carnosa and P. chrysosporium, to elucidate the genetic basis of the distinct wood types they colonize.</title>
        <authorList>
            <person name="Suzuki H."/>
            <person name="MacDonald J."/>
            <person name="Syed K."/>
            <person name="Salamov A."/>
            <person name="Hori C."/>
            <person name="Aerts A."/>
            <person name="Henrissat B."/>
            <person name="Wiebenga A."/>
            <person name="vanKuyk P.A."/>
            <person name="Barry K."/>
            <person name="Lindquist E."/>
            <person name="LaButti K."/>
            <person name="Lapidus A."/>
            <person name="Lucas S."/>
            <person name="Coutinho P."/>
            <person name="Gong Y."/>
            <person name="Samejima M."/>
            <person name="Mahadevan R."/>
            <person name="Abou-Zaid M."/>
            <person name="de Vries R.P."/>
            <person name="Igarashi K."/>
            <person name="Yadav J.S."/>
            <person name="Grigoriev I.V."/>
            <person name="Master E.R."/>
        </authorList>
    </citation>
    <scope>NUCLEOTIDE SEQUENCE [LARGE SCALE GENOMIC DNA]</scope>
    <source>
        <strain evidence="5 6">HHB-10118-sp</strain>
    </source>
</reference>
<evidence type="ECO:0000256" key="3">
    <source>
        <dbReference type="ARBA" id="ARBA00023002"/>
    </source>
</evidence>
<dbReference type="HOGENOM" id="CLU_010194_1_1_1"/>
<dbReference type="AlphaFoldDB" id="K5UWM1"/>
<protein>
    <recommendedName>
        <fullName evidence="7">Sorbose reductase sou1</fullName>
    </recommendedName>
</protein>
<dbReference type="InterPro" id="IPR036291">
    <property type="entry name" value="NAD(P)-bd_dom_sf"/>
</dbReference>
<dbReference type="STRING" id="650164.K5UWM1"/>
<dbReference type="Gene3D" id="3.40.50.720">
    <property type="entry name" value="NAD(P)-binding Rossmann-like Domain"/>
    <property type="match status" value="1"/>
</dbReference>
<dbReference type="PRINTS" id="PR00081">
    <property type="entry name" value="GDHRDH"/>
</dbReference>
<dbReference type="KEGG" id="pco:PHACADRAFT_174951"/>
<dbReference type="Pfam" id="PF13561">
    <property type="entry name" value="adh_short_C2"/>
    <property type="match status" value="1"/>
</dbReference>
<evidence type="ECO:0000256" key="2">
    <source>
        <dbReference type="ARBA" id="ARBA00022857"/>
    </source>
</evidence>
<evidence type="ECO:0000256" key="1">
    <source>
        <dbReference type="ARBA" id="ARBA00006484"/>
    </source>
</evidence>
<keyword evidence="6" id="KW-1185">Reference proteome</keyword>
<feature type="compositionally biased region" description="Polar residues" evidence="4">
    <location>
        <begin position="38"/>
        <end position="52"/>
    </location>
</feature>
<dbReference type="Proteomes" id="UP000008370">
    <property type="component" value="Unassembled WGS sequence"/>
</dbReference>
<dbReference type="SUPFAM" id="SSF51735">
    <property type="entry name" value="NAD(P)-binding Rossmann-fold domains"/>
    <property type="match status" value="1"/>
</dbReference>
<dbReference type="PRINTS" id="PR00080">
    <property type="entry name" value="SDRFAMILY"/>
</dbReference>
<proteinExistence type="inferred from homology"/>
<evidence type="ECO:0000256" key="4">
    <source>
        <dbReference type="SAM" id="MobiDB-lite"/>
    </source>
</evidence>
<dbReference type="InterPro" id="IPR002347">
    <property type="entry name" value="SDR_fam"/>
</dbReference>
<dbReference type="EMBL" id="JH930473">
    <property type="protein sequence ID" value="EKM54446.1"/>
    <property type="molecule type" value="Genomic_DNA"/>
</dbReference>
<evidence type="ECO:0008006" key="7">
    <source>
        <dbReference type="Google" id="ProtNLM"/>
    </source>
</evidence>
<organism evidence="5 6">
    <name type="scientific">Phanerochaete carnosa (strain HHB-10118-sp)</name>
    <name type="common">White-rot fungus</name>
    <name type="synonym">Peniophora carnosa</name>
    <dbReference type="NCBI Taxonomy" id="650164"/>
    <lineage>
        <taxon>Eukaryota</taxon>
        <taxon>Fungi</taxon>
        <taxon>Dikarya</taxon>
        <taxon>Basidiomycota</taxon>
        <taxon>Agaricomycotina</taxon>
        <taxon>Agaricomycetes</taxon>
        <taxon>Polyporales</taxon>
        <taxon>Phanerochaetaceae</taxon>
        <taxon>Phanerochaete</taxon>
    </lineage>
</organism>
<dbReference type="PANTHER" id="PTHR43008:SF4">
    <property type="entry name" value="CHAIN DEHYDROGENASE, PUTATIVE (AFU_ORTHOLOGUE AFUA_4G08710)-RELATED"/>
    <property type="match status" value="1"/>
</dbReference>
<name>K5UWM1_PHACS</name>
<dbReference type="OrthoDB" id="1669814at2759"/>
<dbReference type="GO" id="GO:0016616">
    <property type="term" value="F:oxidoreductase activity, acting on the CH-OH group of donors, NAD or NADP as acceptor"/>
    <property type="evidence" value="ECO:0007669"/>
    <property type="project" value="UniProtKB-ARBA"/>
</dbReference>
<comment type="similarity">
    <text evidence="1">Belongs to the short-chain dehydrogenases/reductases (SDR) family.</text>
</comment>
<keyword evidence="3" id="KW-0560">Oxidoreductase</keyword>
<feature type="region of interest" description="Disordered" evidence="4">
    <location>
        <begin position="35"/>
        <end position="57"/>
    </location>
</feature>
<dbReference type="InterPro" id="IPR020904">
    <property type="entry name" value="Sc_DH/Rdtase_CS"/>
</dbReference>
<dbReference type="FunFam" id="3.40.50.720:FF:000245">
    <property type="entry name" value="Short chain dehydrogenase, putative"/>
    <property type="match status" value="1"/>
</dbReference>
<dbReference type="GO" id="GO:0050664">
    <property type="term" value="F:oxidoreductase activity, acting on NAD(P)H, oxygen as acceptor"/>
    <property type="evidence" value="ECO:0007669"/>
    <property type="project" value="TreeGrafter"/>
</dbReference>
<keyword evidence="2" id="KW-0521">NADP</keyword>
<dbReference type="PROSITE" id="PS00061">
    <property type="entry name" value="ADH_SHORT"/>
    <property type="match status" value="1"/>
</dbReference>
<dbReference type="GeneID" id="18909698"/>
<dbReference type="InParanoid" id="K5UWM1"/>
<evidence type="ECO:0000313" key="6">
    <source>
        <dbReference type="Proteomes" id="UP000008370"/>
    </source>
</evidence>
<dbReference type="PANTHER" id="PTHR43008">
    <property type="entry name" value="BENZIL REDUCTASE"/>
    <property type="match status" value="1"/>
</dbReference>
<sequence>MPPALRSCILTANVGRRTGIARLAPLPPLARAHHCPPGQQSLLDPANQSKTGEQPAYGPIGVAAALHHSTNDPAPSPTLFRHEFSLADRVALVSGGHRGLGLEMALALIEAGARAVYCVDLPKEPSDEWQKVREYAAHMTNKGGEGRLEYVSGNVTDQAAMWKVGRDIGDKEGRMDACIAAAGVLKSHTDCLEYPAAQFREVMDVNVNGVLFTAQAAGRQMARFGNGGSIVLVASMSGSVTNKDHAWVSYNTSKSAVLQMARSMACELGPKQIRVNTLSPGYIYTNLTAAYLDTQPHLLEKWASLNPVGRIGRPDELRGVITWLTSDASTFCTGSDILVSGGHHSW</sequence>
<accession>K5UWM1</accession>
<gene>
    <name evidence="5" type="ORF">PHACADRAFT_174951</name>
</gene>
<dbReference type="RefSeq" id="XP_007397138.1">
    <property type="nucleotide sequence ID" value="XM_007397076.1"/>
</dbReference>